<dbReference type="PROSITE" id="PS50056">
    <property type="entry name" value="TYR_PHOSPHATASE_2"/>
    <property type="match status" value="1"/>
</dbReference>
<feature type="domain" description="Tyrosine-protein phosphatase" evidence="14">
    <location>
        <begin position="1879"/>
        <end position="2139"/>
    </location>
</feature>
<dbReference type="PROSITE" id="PS50231">
    <property type="entry name" value="RICIN_B_LECTIN"/>
    <property type="match status" value="1"/>
</dbReference>
<dbReference type="Pfam" id="PF24562">
    <property type="entry name" value="CysR_MRC2_N"/>
    <property type="match status" value="1"/>
</dbReference>
<dbReference type="Proteomes" id="UP000472275">
    <property type="component" value="Chromosome 26"/>
</dbReference>
<dbReference type="Pfam" id="PF00102">
    <property type="entry name" value="Y_phosphatase"/>
    <property type="match status" value="1"/>
</dbReference>
<dbReference type="GO" id="GO:0016020">
    <property type="term" value="C:membrane"/>
    <property type="evidence" value="ECO:0007669"/>
    <property type="project" value="UniProtKB-SubCell"/>
</dbReference>
<dbReference type="InterPro" id="IPR003595">
    <property type="entry name" value="Tyr_Pase_cat"/>
</dbReference>
<dbReference type="GO" id="GO:0004725">
    <property type="term" value="F:protein tyrosine phosphatase activity"/>
    <property type="evidence" value="ECO:0007669"/>
    <property type="project" value="UniProtKB-EC"/>
</dbReference>
<keyword evidence="5" id="KW-0677">Repeat</keyword>
<dbReference type="Pfam" id="PF18861">
    <property type="entry name" value="PTP_tm"/>
    <property type="match status" value="1"/>
</dbReference>
<dbReference type="InterPro" id="IPR000387">
    <property type="entry name" value="Tyr_Pase_dom"/>
</dbReference>
<keyword evidence="8" id="KW-1133">Transmembrane helix</keyword>
<keyword evidence="9" id="KW-0472">Membrane</keyword>
<dbReference type="Gene3D" id="2.60.40.10">
    <property type="entry name" value="Immunoglobulins"/>
    <property type="match status" value="14"/>
</dbReference>
<evidence type="ECO:0000256" key="13">
    <source>
        <dbReference type="SAM" id="MobiDB-lite"/>
    </source>
</evidence>
<dbReference type="InterPro" id="IPR050713">
    <property type="entry name" value="RTP_Phos/Ushers"/>
</dbReference>
<feature type="domain" description="Fibronectin type-III" evidence="16">
    <location>
        <begin position="998"/>
        <end position="1084"/>
    </location>
</feature>
<comment type="similarity">
    <text evidence="11">Belongs to the protein-tyrosine phosphatase family. Receptor class 3 subfamily.</text>
</comment>
<evidence type="ECO:0000256" key="2">
    <source>
        <dbReference type="ARBA" id="ARBA00013064"/>
    </source>
</evidence>
<reference evidence="17" key="2">
    <citation type="submission" date="2025-09" db="UniProtKB">
        <authorList>
            <consortium name="Ensembl"/>
        </authorList>
    </citation>
    <scope>IDENTIFICATION</scope>
</reference>
<dbReference type="CDD" id="cd00063">
    <property type="entry name" value="FN3"/>
    <property type="match status" value="10"/>
</dbReference>
<feature type="domain" description="Fibronectin type-III" evidence="16">
    <location>
        <begin position="724"/>
        <end position="816"/>
    </location>
</feature>
<evidence type="ECO:0000256" key="11">
    <source>
        <dbReference type="ARBA" id="ARBA00025789"/>
    </source>
</evidence>
<dbReference type="InterPro" id="IPR000242">
    <property type="entry name" value="PTP_cat"/>
</dbReference>
<keyword evidence="7" id="KW-0904">Protein phosphatase</keyword>
<dbReference type="PANTHER" id="PTHR46957">
    <property type="entry name" value="CYTOKINE RECEPTOR"/>
    <property type="match status" value="1"/>
</dbReference>
<keyword evidence="6" id="KW-0378">Hydrolase</keyword>
<evidence type="ECO:0000259" key="15">
    <source>
        <dbReference type="PROSITE" id="PS50056"/>
    </source>
</evidence>
<dbReference type="GO" id="GO:0001525">
    <property type="term" value="P:angiogenesis"/>
    <property type="evidence" value="ECO:0007669"/>
    <property type="project" value="TreeGrafter"/>
</dbReference>
<dbReference type="InterPro" id="IPR029021">
    <property type="entry name" value="Prot-tyrosine_phosphatase-like"/>
</dbReference>
<comment type="catalytic activity">
    <reaction evidence="12">
        <text>O-phospho-L-tyrosyl-[protein] + H2O = L-tyrosyl-[protein] + phosphate</text>
        <dbReference type="Rhea" id="RHEA:10684"/>
        <dbReference type="Rhea" id="RHEA-COMP:10136"/>
        <dbReference type="Rhea" id="RHEA-COMP:20101"/>
        <dbReference type="ChEBI" id="CHEBI:15377"/>
        <dbReference type="ChEBI" id="CHEBI:43474"/>
        <dbReference type="ChEBI" id="CHEBI:46858"/>
        <dbReference type="ChEBI" id="CHEBI:61978"/>
        <dbReference type="EC" id="3.1.3.48"/>
    </reaction>
</comment>
<dbReference type="SUPFAM" id="SSF50370">
    <property type="entry name" value="Ricin B-like lectins"/>
    <property type="match status" value="1"/>
</dbReference>
<evidence type="ECO:0000256" key="4">
    <source>
        <dbReference type="ARBA" id="ARBA00022729"/>
    </source>
</evidence>
<dbReference type="InterPro" id="IPR000772">
    <property type="entry name" value="Ricin_B_lectin"/>
</dbReference>
<dbReference type="InterPro" id="IPR016130">
    <property type="entry name" value="Tyr_Pase_AS"/>
</dbReference>
<evidence type="ECO:0000256" key="3">
    <source>
        <dbReference type="ARBA" id="ARBA00022692"/>
    </source>
</evidence>
<feature type="domain" description="Fibronectin type-III" evidence="16">
    <location>
        <begin position="1085"/>
        <end position="1177"/>
    </location>
</feature>
<evidence type="ECO:0000256" key="10">
    <source>
        <dbReference type="ARBA" id="ARBA00023180"/>
    </source>
</evidence>
<organism evidence="17 18">
    <name type="scientific">Aquila chrysaetos chrysaetos</name>
    <dbReference type="NCBI Taxonomy" id="223781"/>
    <lineage>
        <taxon>Eukaryota</taxon>
        <taxon>Metazoa</taxon>
        <taxon>Chordata</taxon>
        <taxon>Craniata</taxon>
        <taxon>Vertebrata</taxon>
        <taxon>Euteleostomi</taxon>
        <taxon>Archelosauria</taxon>
        <taxon>Archosauria</taxon>
        <taxon>Dinosauria</taxon>
        <taxon>Saurischia</taxon>
        <taxon>Theropoda</taxon>
        <taxon>Coelurosauria</taxon>
        <taxon>Aves</taxon>
        <taxon>Neognathae</taxon>
        <taxon>Neoaves</taxon>
        <taxon>Telluraves</taxon>
        <taxon>Accipitrimorphae</taxon>
        <taxon>Accipitriformes</taxon>
        <taxon>Accipitridae</taxon>
        <taxon>Accipitrinae</taxon>
        <taxon>Aquila</taxon>
    </lineage>
</organism>
<feature type="region of interest" description="Disordered" evidence="13">
    <location>
        <begin position="203"/>
        <end position="253"/>
    </location>
</feature>
<dbReference type="SUPFAM" id="SSF49265">
    <property type="entry name" value="Fibronectin type III"/>
    <property type="match status" value="14"/>
</dbReference>
<feature type="domain" description="Fibronectin type-III" evidence="16">
    <location>
        <begin position="1533"/>
        <end position="1624"/>
    </location>
</feature>
<dbReference type="SMART" id="SM00060">
    <property type="entry name" value="FN3"/>
    <property type="match status" value="16"/>
</dbReference>
<dbReference type="FunFam" id="2.60.40.10:FF:001376">
    <property type="entry name" value="Protein tyrosine phosphatase, receptor type B"/>
    <property type="match status" value="1"/>
</dbReference>
<dbReference type="GO" id="GO:0043235">
    <property type="term" value="C:receptor complex"/>
    <property type="evidence" value="ECO:0007669"/>
    <property type="project" value="TreeGrafter"/>
</dbReference>
<dbReference type="Gene3D" id="2.80.10.50">
    <property type="match status" value="1"/>
</dbReference>
<dbReference type="InterPro" id="IPR013783">
    <property type="entry name" value="Ig-like_fold"/>
</dbReference>
<feature type="domain" description="Fibronectin type-III" evidence="16">
    <location>
        <begin position="1439"/>
        <end position="1532"/>
    </location>
</feature>
<dbReference type="SMART" id="SM00194">
    <property type="entry name" value="PTPc"/>
    <property type="match status" value="1"/>
</dbReference>
<evidence type="ECO:0000256" key="8">
    <source>
        <dbReference type="ARBA" id="ARBA00022989"/>
    </source>
</evidence>
<dbReference type="GeneTree" id="ENSGT00940000156088"/>
<dbReference type="PANTHER" id="PTHR46957:SF2">
    <property type="entry name" value="RECEPTOR-TYPE TYROSINE-PROTEIN PHOSPHATASE BETA"/>
    <property type="match status" value="1"/>
</dbReference>
<dbReference type="PRINTS" id="PR00700">
    <property type="entry name" value="PRTYPHPHTASE"/>
</dbReference>
<dbReference type="SMART" id="SM00404">
    <property type="entry name" value="PTPc_motif"/>
    <property type="match status" value="1"/>
</dbReference>
<gene>
    <name evidence="17" type="primary">PTPRB</name>
</gene>
<evidence type="ECO:0000259" key="14">
    <source>
        <dbReference type="PROSITE" id="PS50055"/>
    </source>
</evidence>
<dbReference type="InterPro" id="IPR036116">
    <property type="entry name" value="FN3_sf"/>
</dbReference>
<dbReference type="Ensembl" id="ENSACCT00020020718.1">
    <property type="protein sequence ID" value="ENSACCP00020019849.1"/>
    <property type="gene ID" value="ENSACCG00020013288.1"/>
</dbReference>
<evidence type="ECO:0000313" key="18">
    <source>
        <dbReference type="Proteomes" id="UP000472275"/>
    </source>
</evidence>
<keyword evidence="4" id="KW-0732">Signal</keyword>
<reference evidence="17" key="1">
    <citation type="submission" date="2025-08" db="UniProtKB">
        <authorList>
            <consortium name="Ensembl"/>
        </authorList>
    </citation>
    <scope>IDENTIFICATION</scope>
</reference>
<feature type="compositionally biased region" description="Gly residues" evidence="13">
    <location>
        <begin position="231"/>
        <end position="244"/>
    </location>
</feature>
<dbReference type="PROSITE" id="PS50055">
    <property type="entry name" value="TYR_PHOSPHATASE_PTP"/>
    <property type="match status" value="1"/>
</dbReference>
<accession>A0A663F5M5</accession>
<dbReference type="Pfam" id="PF00041">
    <property type="entry name" value="fn3"/>
    <property type="match status" value="14"/>
</dbReference>
<evidence type="ECO:0000256" key="1">
    <source>
        <dbReference type="ARBA" id="ARBA00004479"/>
    </source>
</evidence>
<dbReference type="GO" id="GO:0045296">
    <property type="term" value="F:cadherin binding"/>
    <property type="evidence" value="ECO:0007669"/>
    <property type="project" value="TreeGrafter"/>
</dbReference>
<dbReference type="SUPFAM" id="SSF52799">
    <property type="entry name" value="(Phosphotyrosine protein) phosphatases II"/>
    <property type="match status" value="1"/>
</dbReference>
<feature type="domain" description="Fibronectin type-III" evidence="16">
    <location>
        <begin position="367"/>
        <end position="456"/>
    </location>
</feature>
<comment type="subcellular location">
    <subcellularLocation>
        <location evidence="1">Membrane</location>
        <topology evidence="1">Single-pass type I membrane protein</topology>
    </subcellularLocation>
</comment>
<name>A0A663F5M5_AQUCH</name>
<feature type="domain" description="Tyrosine specific protein phosphatases" evidence="15">
    <location>
        <begin position="2057"/>
        <end position="2130"/>
    </location>
</feature>
<keyword evidence="18" id="KW-1185">Reference proteome</keyword>
<dbReference type="CDD" id="cd23409">
    <property type="entry name" value="beta-trefoil_Ricin_PTPRB-like"/>
    <property type="match status" value="1"/>
</dbReference>
<dbReference type="InterPro" id="IPR041201">
    <property type="entry name" value="PTPRJ_TM"/>
</dbReference>
<dbReference type="InterPro" id="IPR035992">
    <property type="entry name" value="Ricin_B-like_lectins"/>
</dbReference>
<evidence type="ECO:0000259" key="16">
    <source>
        <dbReference type="PROSITE" id="PS50853"/>
    </source>
</evidence>
<dbReference type="InterPro" id="IPR003961">
    <property type="entry name" value="FN3_dom"/>
</dbReference>
<dbReference type="EC" id="3.1.3.48" evidence="2"/>
<evidence type="ECO:0000256" key="12">
    <source>
        <dbReference type="ARBA" id="ARBA00051722"/>
    </source>
</evidence>
<dbReference type="PROSITE" id="PS50853">
    <property type="entry name" value="FN3"/>
    <property type="match status" value="8"/>
</dbReference>
<evidence type="ECO:0000256" key="5">
    <source>
        <dbReference type="ARBA" id="ARBA00022737"/>
    </source>
</evidence>
<keyword evidence="3" id="KW-0812">Transmembrane</keyword>
<sequence>MDFCVGNFGVFLMNALYFSSFECLVLIFKCEAFLIIHVQKQQCLSEKRGVIMEKCNMTNLNQQWQWMADDRLLHVKSAQCLSISTRSALSSRSIIVDCPQAVRWTCHEEDGLLKVANSSLFLTKQGQKVMAKQSKKYLHTWMQLEASETGKPVYVNLCSKQGELLLQGSILEVFLTVSVISFLTALGSSAEKSTRLGLAVRARPSQVAAEPGAAGRGGTGGFAPHRHGTQRGRGWGGESGAGWGGKEEEEDGHRRLAGARRFSQSFPRSPQAAPGEAAGCSANLTERRVAGQSVRLRWGAAGRACNFSVSGRSEDGEAAGCQPAPTGNGSYGCTLRGLEAGTWYQLRIEPFADGEAVNISVQTDPLPPPRFEINKQKTTLTSLQVQWDPSSGKVDLYNLVLFDHDNKKIQEVSIPGRIPKTENTFSSLIPGNKYNIVLTAIAGNKSTPELHISGSTVPSPVKNIQVSVKTDTIHASWSPGSGHVDRYRLVLLDNHVPVHEIHQEGPLTSYTFSGLTAGHLYNLSVITQAAGLESSSSQTVRTAPAEVLDLTVTNDDSLDALKVKWRRPSGNLNFYNITLSHLGSVKEVKTLQPPVTETHFDKLTPGRLYQVTARTISGELFTDRMATGRTFPQKVSELKAGGGGWLRSLRVNWLPPAGDWERYRLLLWNRSALLLNTTLEKDTTEYLVHDLGLIPGRQYGVDVVVESGDLQSKTSCTGRTAPEPVLQLRVKHANESSLSVMWMTPAAEWDSYVVSLGDRDLTVIKKGLAKEAKEFTFTDLVPGRKYTATVTTISGILSNWTSVEGRTVPAQVTGLTVASQGSTNSLFTNWTRALGDVDSYQVLLIHENVVIKNETVPSETNRYHFYPLKPGGLYSVVVTTVSGGISSRQTIAEGRTVPSSVTGVTVNNSGRSDYLSVSWLPASGDVDSYLVTLSHDGQIVQTLTISKSFSECSFSSLTPGTLYNVMITTKSGNSSCYFRKLLLSEPSIVFFLSVPSGVQGLTVSNSARSDYLKVSWLHASGYFDNYEVIIKNNNDFIQTKTVPKDENECVFTNLVPGRQYSVTVSTRSGKYETSERVYGRTIPSVVRNIHVSSNGMTNSLKVSWTPGGGDVDSYTVTIFQQNHQLDSQSVSKHVSEHMFHKLEAGEQYRVVVQSNSGTLHNSLAAFGRTIPASVQELLAHHAYSSHSLLVTWQKAPGVAERYDILLLNEQGILLSNKSEPATAKQHKFEDLLAGKKYKIQVLTVSGGLFSKRAETVGRTVPAAVTDLKVTENTTDRLSFSWTTSQGELDSYDIFLYNPDKSLHDRISGEQHLQQCSFQNLRQGRMYRMVIVTHSGDLTNESSVFGRTVPAPVVGLKASNRNMTDSLWFTWGPAAGDVDFYELNLYNPNGTQKETWHRKDLKEWHFQGLIPGRKYTLVVVTHSGDLTNTANAEGRTAPSPPNTVSFTDVANTSLSITWLGPPDWTDYDDFELQWLPKDPLTVFNPYSSSKSKVRIIYGLRPGRLYEFSVRTVSGDSWKTYSQSQSASVRTKPDKIQSLHCRPQTSTAIACSWTPPDSDFDGYSVECKKMDTREVEFSKRIEKDKSLLNIMTLVPHKRYLVSIKVHSADMTSEVVEDSTITMIDRPPQPPPDIRVNKKEVLITKSSINFTFNCSWFSDTNGAVKYFTVVVREADGSEGPKPDEQHPLPSYLEYKHNDSIRIYQTNYFASRCAENPDSDYKSFDIKLGGEMENLGGRCDPDQQKFCDGPLKPRTAYRISIRAFTQLFSEDPKELPKPLFTDTFFSLPITTEAEPLFGIIEGVSAGLFLIVMLVAVTALFVCRQKVSNGHERPTARLSIRRDRPLSVHLNLGQKGNRKTSSPIKVSHFEAHFTKLQADSNYLLSKEYEDLKDVGRNQTCDIALLPENRGKNRYNNILPYDTSRVKLSNVDDDPCSDYINASYIPGNNFRREYIATQGPLPGTKDEFWKMAWEQNVHNIVMVTQCMEKGRVKCDHYWPLDQDSLYYGDLIVEMLSESVLPEWTIREFKICSEEQLDSTRLIRHFHYTVWPDHGVPETTQSLIQFVRTVRDYINRTPDTGPTVVHCSAGVGRTGTFIALDRILQQLDSKDTVDIYAAVHDLRLHRVHMVQTECQYVYLHQCVRDVLRARKLRGEQENPLFPIYENVNPEYHRGKCKFNKL</sequence>
<proteinExistence type="inferred from homology"/>
<feature type="domain" description="Fibronectin type-III" evidence="16">
    <location>
        <begin position="897"/>
        <end position="997"/>
    </location>
</feature>
<feature type="domain" description="Fibronectin type-III" evidence="16">
    <location>
        <begin position="457"/>
        <end position="545"/>
    </location>
</feature>
<protein>
    <recommendedName>
        <fullName evidence="2">protein-tyrosine-phosphatase</fullName>
        <ecNumber evidence="2">3.1.3.48</ecNumber>
    </recommendedName>
</protein>
<evidence type="ECO:0000256" key="9">
    <source>
        <dbReference type="ARBA" id="ARBA00023136"/>
    </source>
</evidence>
<evidence type="ECO:0000256" key="6">
    <source>
        <dbReference type="ARBA" id="ARBA00022801"/>
    </source>
</evidence>
<dbReference type="CDD" id="cd14617">
    <property type="entry name" value="R-PTPc-B"/>
    <property type="match status" value="1"/>
</dbReference>
<dbReference type="PROSITE" id="PS00383">
    <property type="entry name" value="TYR_PHOSPHATASE_1"/>
    <property type="match status" value="1"/>
</dbReference>
<keyword evidence="10" id="KW-0325">Glycoprotein</keyword>
<dbReference type="FunFam" id="2.60.40.10:FF:000369">
    <property type="entry name" value="Protein tyrosine phosphatase, receptor type B"/>
    <property type="match status" value="10"/>
</dbReference>
<evidence type="ECO:0000313" key="17">
    <source>
        <dbReference type="Ensembl" id="ENSACCP00020019849.1"/>
    </source>
</evidence>
<dbReference type="Gene3D" id="3.90.190.10">
    <property type="entry name" value="Protein tyrosine phosphatase superfamily"/>
    <property type="match status" value="1"/>
</dbReference>
<evidence type="ECO:0000256" key="7">
    <source>
        <dbReference type="ARBA" id="ARBA00022912"/>
    </source>
</evidence>
<dbReference type="FunFam" id="3.90.190.10:FF:000009">
    <property type="entry name" value="Receptor-type tyrosine-protein phosphatase beta"/>
    <property type="match status" value="1"/>
</dbReference>